<proteinExistence type="predicted"/>
<dbReference type="SUPFAM" id="SSF47384">
    <property type="entry name" value="Homodimeric domain of signal transducing histidine kinase"/>
    <property type="match status" value="1"/>
</dbReference>
<feature type="transmembrane region" description="Helical" evidence="7">
    <location>
        <begin position="310"/>
        <end position="333"/>
    </location>
</feature>
<dbReference type="Pfam" id="PF02518">
    <property type="entry name" value="HATPase_c"/>
    <property type="match status" value="1"/>
</dbReference>
<dbReference type="EC" id="2.7.13.3" evidence="2"/>
<dbReference type="InterPro" id="IPR004358">
    <property type="entry name" value="Sig_transdc_His_kin-like_C"/>
</dbReference>
<dbReference type="InterPro" id="IPR003661">
    <property type="entry name" value="HisK_dim/P_dom"/>
</dbReference>
<evidence type="ECO:0000256" key="4">
    <source>
        <dbReference type="ARBA" id="ARBA00022679"/>
    </source>
</evidence>
<evidence type="ECO:0000313" key="9">
    <source>
        <dbReference type="EMBL" id="MBE0366931.1"/>
    </source>
</evidence>
<dbReference type="PANTHER" id="PTHR43711">
    <property type="entry name" value="TWO-COMPONENT HISTIDINE KINASE"/>
    <property type="match status" value="1"/>
</dbReference>
<evidence type="ECO:0000256" key="5">
    <source>
        <dbReference type="ARBA" id="ARBA00022777"/>
    </source>
</evidence>
<dbReference type="CDD" id="cd00082">
    <property type="entry name" value="HisKA"/>
    <property type="match status" value="1"/>
</dbReference>
<keyword evidence="4" id="KW-0808">Transferase</keyword>
<dbReference type="PROSITE" id="PS50109">
    <property type="entry name" value="HIS_KIN"/>
    <property type="match status" value="1"/>
</dbReference>
<dbReference type="InterPro" id="IPR036097">
    <property type="entry name" value="HisK_dim/P_sf"/>
</dbReference>
<sequence length="583" mass="66786">MKHLLSNTRLLSYPQRVGRLRYLTGLFLLLLLAPISVVLYQGYHQFEKDLLTEYQSKTAKITSQLNLKLFKRVVFDNALNTRTFDYYQHIYNPDNKQVSRIRSPLSNPEYNARYVGLIGYFQLDKNGQFNSPVWPSTVNGPKGLKIEEHDGLESKKRKSLALKLYQVTSKSTELKTLIKNNLSANNEKFLLLSDVPEYLVFYRIVLVNGVKKLQGYVIDVNAYLNNQIERILKTVQFKSTITVTVQPKQTSSDRTYFIYDSKSHGQAVITQTKLLHAPLNQLTINSHELRWPFKSYQLTYSTAKLTLPPAAIYSLGLMALLLCGIILGSFGFYRLGIKQLKLAEQRLNFVSSVSHELKTPLTSIRMYSEMLKSGMVPSEEYKSEYYEFIHSESERLSRLIDNILQLSKLNQPQHSVNAHYTKLSILTDIIQSKVSSLLLNSHFQLNISSDFEKPEDVLLLIDLDAFSQVVINITDNAVKFFDSDTIEDEQRKKVDFNFTADAKDKDYIVMEIRDYGNGINAEQESKIFELFYRGGSELTRSTQGTGIGLALVNELVLAQQGTIEVERMLPGLSMKVRFKCKFQ</sequence>
<dbReference type="Pfam" id="PF00512">
    <property type="entry name" value="HisKA"/>
    <property type="match status" value="1"/>
</dbReference>
<evidence type="ECO:0000256" key="3">
    <source>
        <dbReference type="ARBA" id="ARBA00022553"/>
    </source>
</evidence>
<protein>
    <recommendedName>
        <fullName evidence="2">histidine kinase</fullName>
        <ecNumber evidence="2">2.7.13.3</ecNumber>
    </recommendedName>
</protein>
<organism evidence="9 10">
    <name type="scientific">Pseudoalteromonas aurantia 208</name>
    <dbReference type="NCBI Taxonomy" id="1314867"/>
    <lineage>
        <taxon>Bacteria</taxon>
        <taxon>Pseudomonadati</taxon>
        <taxon>Pseudomonadota</taxon>
        <taxon>Gammaproteobacteria</taxon>
        <taxon>Alteromonadales</taxon>
        <taxon>Pseudoalteromonadaceae</taxon>
        <taxon>Pseudoalteromonas</taxon>
    </lineage>
</organism>
<dbReference type="PRINTS" id="PR00344">
    <property type="entry name" value="BCTRLSENSOR"/>
</dbReference>
<accession>A0ABR9E7G9</accession>
<keyword evidence="7" id="KW-0472">Membrane</keyword>
<dbReference type="InterPro" id="IPR005467">
    <property type="entry name" value="His_kinase_dom"/>
</dbReference>
<keyword evidence="7" id="KW-1133">Transmembrane helix</keyword>
<dbReference type="Gene3D" id="3.30.565.10">
    <property type="entry name" value="Histidine kinase-like ATPase, C-terminal domain"/>
    <property type="match status" value="1"/>
</dbReference>
<dbReference type="InterPro" id="IPR050736">
    <property type="entry name" value="Sensor_HK_Regulatory"/>
</dbReference>
<gene>
    <name evidence="9" type="ORF">PAUR_a0195</name>
</gene>
<name>A0ABR9E7G9_9GAMM</name>
<dbReference type="InterPro" id="IPR036890">
    <property type="entry name" value="HATPase_C_sf"/>
</dbReference>
<evidence type="ECO:0000256" key="6">
    <source>
        <dbReference type="ARBA" id="ARBA00023012"/>
    </source>
</evidence>
<dbReference type="CDD" id="cd00075">
    <property type="entry name" value="HATPase"/>
    <property type="match status" value="1"/>
</dbReference>
<dbReference type="Proteomes" id="UP000615755">
    <property type="component" value="Unassembled WGS sequence"/>
</dbReference>
<keyword evidence="6" id="KW-0902">Two-component regulatory system</keyword>
<keyword evidence="3" id="KW-0597">Phosphoprotein</keyword>
<feature type="transmembrane region" description="Helical" evidence="7">
    <location>
        <begin position="20"/>
        <end position="43"/>
    </location>
</feature>
<dbReference type="SMART" id="SM00387">
    <property type="entry name" value="HATPase_c"/>
    <property type="match status" value="1"/>
</dbReference>
<evidence type="ECO:0000259" key="8">
    <source>
        <dbReference type="PROSITE" id="PS50109"/>
    </source>
</evidence>
<evidence type="ECO:0000256" key="2">
    <source>
        <dbReference type="ARBA" id="ARBA00012438"/>
    </source>
</evidence>
<dbReference type="EMBL" id="AQGV01000011">
    <property type="protein sequence ID" value="MBE0366931.1"/>
    <property type="molecule type" value="Genomic_DNA"/>
</dbReference>
<dbReference type="Gene3D" id="1.10.287.130">
    <property type="match status" value="1"/>
</dbReference>
<keyword evidence="10" id="KW-1185">Reference proteome</keyword>
<reference evidence="9 10" key="1">
    <citation type="submission" date="2015-03" db="EMBL/GenBank/DDBJ databases">
        <title>Genome sequence of Pseudoalteromonas aurantia.</title>
        <authorList>
            <person name="Xie B.-B."/>
            <person name="Rong J.-C."/>
            <person name="Qin Q.-L."/>
            <person name="Zhang Y.-Z."/>
        </authorList>
    </citation>
    <scope>NUCLEOTIDE SEQUENCE [LARGE SCALE GENOMIC DNA]</scope>
    <source>
        <strain evidence="9 10">208</strain>
    </source>
</reference>
<comment type="caution">
    <text evidence="9">The sequence shown here is derived from an EMBL/GenBank/DDBJ whole genome shotgun (WGS) entry which is preliminary data.</text>
</comment>
<evidence type="ECO:0000313" key="10">
    <source>
        <dbReference type="Proteomes" id="UP000615755"/>
    </source>
</evidence>
<dbReference type="RefSeq" id="WP_192506416.1">
    <property type="nucleotide sequence ID" value="NZ_AQGV01000011.1"/>
</dbReference>
<feature type="domain" description="Histidine kinase" evidence="8">
    <location>
        <begin position="352"/>
        <end position="582"/>
    </location>
</feature>
<keyword evidence="7" id="KW-0812">Transmembrane</keyword>
<comment type="catalytic activity">
    <reaction evidence="1">
        <text>ATP + protein L-histidine = ADP + protein N-phospho-L-histidine.</text>
        <dbReference type="EC" id="2.7.13.3"/>
    </reaction>
</comment>
<keyword evidence="5" id="KW-0418">Kinase</keyword>
<dbReference type="PANTHER" id="PTHR43711:SF26">
    <property type="entry name" value="SENSOR HISTIDINE KINASE RCSC"/>
    <property type="match status" value="1"/>
</dbReference>
<evidence type="ECO:0000256" key="7">
    <source>
        <dbReference type="SAM" id="Phobius"/>
    </source>
</evidence>
<evidence type="ECO:0000256" key="1">
    <source>
        <dbReference type="ARBA" id="ARBA00000085"/>
    </source>
</evidence>
<dbReference type="SUPFAM" id="SSF55874">
    <property type="entry name" value="ATPase domain of HSP90 chaperone/DNA topoisomerase II/histidine kinase"/>
    <property type="match status" value="1"/>
</dbReference>
<dbReference type="SMART" id="SM00388">
    <property type="entry name" value="HisKA"/>
    <property type="match status" value="1"/>
</dbReference>
<dbReference type="InterPro" id="IPR003594">
    <property type="entry name" value="HATPase_dom"/>
</dbReference>